<dbReference type="OrthoDB" id="7276905at2"/>
<evidence type="ECO:0000313" key="1">
    <source>
        <dbReference type="EMBL" id="PYD55563.1"/>
    </source>
</evidence>
<dbReference type="AlphaFoldDB" id="A0A318PQ29"/>
<reference evidence="1 2" key="1">
    <citation type="submission" date="2017-07" db="EMBL/GenBank/DDBJ databases">
        <title>A draft genome sequence of Komagataeibacter xylinus LMG 1515.</title>
        <authorList>
            <person name="Skraban J."/>
            <person name="Cleenwerck I."/>
            <person name="Vandamme P."/>
            <person name="Trcek J."/>
        </authorList>
    </citation>
    <scope>NUCLEOTIDE SEQUENCE [LARGE SCALE GENOMIC DNA]</scope>
    <source>
        <strain evidence="1 2">LMG 1515</strain>
    </source>
</reference>
<organism evidence="1 2">
    <name type="scientific">Komagataeibacter xylinus</name>
    <name type="common">Gluconacetobacter xylinus</name>
    <dbReference type="NCBI Taxonomy" id="28448"/>
    <lineage>
        <taxon>Bacteria</taxon>
        <taxon>Pseudomonadati</taxon>
        <taxon>Pseudomonadota</taxon>
        <taxon>Alphaproteobacteria</taxon>
        <taxon>Acetobacterales</taxon>
        <taxon>Acetobacteraceae</taxon>
        <taxon>Komagataeibacter</taxon>
    </lineage>
</organism>
<sequence length="68" mass="7249">MTRPSPTAMIAGATCQWIEGSVRPGARPAFCGQPARVNRVWCGEHAARVFRTPSAAEHAEIEKDGVSA</sequence>
<dbReference type="EMBL" id="NKUC01000067">
    <property type="protein sequence ID" value="PYD55563.1"/>
    <property type="molecule type" value="Genomic_DNA"/>
</dbReference>
<accession>A0A318PQ29</accession>
<dbReference type="Proteomes" id="UP000248257">
    <property type="component" value="Unassembled WGS sequence"/>
</dbReference>
<evidence type="ECO:0000313" key="2">
    <source>
        <dbReference type="Proteomes" id="UP000248257"/>
    </source>
</evidence>
<gene>
    <name evidence="1" type="ORF">CFR75_15800</name>
</gene>
<protein>
    <recommendedName>
        <fullName evidence="3">GcrA cell cycle regulator</fullName>
    </recommendedName>
</protein>
<comment type="caution">
    <text evidence="1">The sequence shown here is derived from an EMBL/GenBank/DDBJ whole genome shotgun (WGS) entry which is preliminary data.</text>
</comment>
<keyword evidence="2" id="KW-1185">Reference proteome</keyword>
<name>A0A318PQ29_KOMXY</name>
<evidence type="ECO:0008006" key="3">
    <source>
        <dbReference type="Google" id="ProtNLM"/>
    </source>
</evidence>
<proteinExistence type="predicted"/>
<dbReference type="RefSeq" id="WP_082770929.1">
    <property type="nucleotide sequence ID" value="NZ_CBCRXN010000093.1"/>
</dbReference>